<comment type="similarity">
    <text evidence="1">Belongs to the ABC transporter superfamily.</text>
</comment>
<dbReference type="InterPro" id="IPR003593">
    <property type="entry name" value="AAA+_ATPase"/>
</dbReference>
<dbReference type="STRING" id="888050.HMPREF9004_1968"/>
<reference evidence="6 7" key="1">
    <citation type="submission" date="2013-03" db="EMBL/GenBank/DDBJ databases">
        <title>Reference genome for the Human Microbiome Project.</title>
        <authorList>
            <person name="Aqrawi P."/>
            <person name="Ayvaz T."/>
            <person name="Bess C."/>
            <person name="Blankenburg K."/>
            <person name="Coyle M."/>
            <person name="Deng J."/>
            <person name="Forbes L."/>
            <person name="Fowler G."/>
            <person name="Francisco L."/>
            <person name="Fu Q."/>
            <person name="Gibbs R."/>
            <person name="Gross S."/>
            <person name="Gubbala S."/>
            <person name="Hale W."/>
            <person name="Hemphill L."/>
            <person name="Highlander S."/>
            <person name="Hirani K."/>
            <person name="Jackson L."/>
            <person name="Jakkamsetti A."/>
            <person name="Javaid M."/>
            <person name="Jayaseelan J.C."/>
            <person name="Jiang H."/>
            <person name="Joshi V."/>
            <person name="Korchina V."/>
            <person name="Kovar C."/>
            <person name="Lara F."/>
            <person name="Lee S."/>
            <person name="Liu Y."/>
            <person name="Mata R."/>
            <person name="Mathew T."/>
            <person name="Munidasa M."/>
            <person name="Muzny D."/>
            <person name="Nazareth L."/>
            <person name="Ngo R."/>
            <person name="Nguyen L."/>
            <person name="Nguyen N."/>
            <person name="Okwuonu G."/>
            <person name="Ongeri F."/>
            <person name="Palculict T."/>
            <person name="Patil S."/>
            <person name="Petrosino J."/>
            <person name="Pham C."/>
            <person name="Pham P."/>
            <person name="Pu L.-L."/>
            <person name="Qin X."/>
            <person name="Qu J."/>
            <person name="Reid J."/>
            <person name="Ross M."/>
            <person name="Ruth R."/>
            <person name="Saada N."/>
            <person name="San Lucas F."/>
            <person name="Santibanez J."/>
            <person name="Shang Y."/>
            <person name="Simmons D."/>
            <person name="Song X.-Z."/>
            <person name="Tang L.-Y."/>
            <person name="Thornton R."/>
            <person name="Warren J."/>
            <person name="Weissenberger G."/>
            <person name="Wilczek-Boney K."/>
            <person name="Worley K."/>
            <person name="Youmans B."/>
            <person name="Zhang J."/>
            <person name="Zhang L."/>
            <person name="Zhao Z."/>
            <person name="Zhou C."/>
            <person name="Zhu D."/>
            <person name="Zhu Y."/>
        </authorList>
    </citation>
    <scope>NUCLEOTIDE SEQUENCE [LARGE SCALE GENOMIC DNA]</scope>
    <source>
        <strain evidence="6 7">F0333</strain>
    </source>
</reference>
<dbReference type="SUPFAM" id="SSF52540">
    <property type="entry name" value="P-loop containing nucleoside triphosphate hydrolases"/>
    <property type="match status" value="1"/>
</dbReference>
<keyword evidence="3" id="KW-0547">Nucleotide-binding</keyword>
<accession>N6X818</accession>
<dbReference type="AlphaFoldDB" id="N6X818"/>
<dbReference type="GO" id="GO:0005524">
    <property type="term" value="F:ATP binding"/>
    <property type="evidence" value="ECO:0007669"/>
    <property type="project" value="UniProtKB-KW"/>
</dbReference>
<evidence type="ECO:0000256" key="2">
    <source>
        <dbReference type="ARBA" id="ARBA00022448"/>
    </source>
</evidence>
<evidence type="ECO:0000256" key="4">
    <source>
        <dbReference type="ARBA" id="ARBA00022840"/>
    </source>
</evidence>
<dbReference type="HOGENOM" id="CLU_000604_1_11_11"/>
<evidence type="ECO:0000313" key="6">
    <source>
        <dbReference type="EMBL" id="ENO17303.1"/>
    </source>
</evidence>
<dbReference type="EC" id="3.6.3.25" evidence="6"/>
<dbReference type="PROSITE" id="PS50893">
    <property type="entry name" value="ABC_TRANSPORTER_2"/>
    <property type="match status" value="1"/>
</dbReference>
<keyword evidence="2" id="KW-0813">Transport</keyword>
<dbReference type="InterPro" id="IPR027417">
    <property type="entry name" value="P-loop_NTPase"/>
</dbReference>
<comment type="caution">
    <text evidence="6">The sequence shown here is derived from an EMBL/GenBank/DDBJ whole genome shotgun (WGS) entry which is preliminary data.</text>
</comment>
<dbReference type="eggNOG" id="COG1121">
    <property type="taxonomic scope" value="Bacteria"/>
</dbReference>
<dbReference type="GO" id="GO:0016887">
    <property type="term" value="F:ATP hydrolysis activity"/>
    <property type="evidence" value="ECO:0007669"/>
    <property type="project" value="InterPro"/>
</dbReference>
<feature type="domain" description="ABC transporter" evidence="5">
    <location>
        <begin position="16"/>
        <end position="257"/>
    </location>
</feature>
<evidence type="ECO:0000259" key="5">
    <source>
        <dbReference type="PROSITE" id="PS50893"/>
    </source>
</evidence>
<dbReference type="PANTHER" id="PTHR42734">
    <property type="entry name" value="METAL TRANSPORT SYSTEM ATP-BINDING PROTEIN TM_0124-RELATED"/>
    <property type="match status" value="1"/>
</dbReference>
<dbReference type="PANTHER" id="PTHR42734:SF5">
    <property type="entry name" value="IRON TRANSPORT SYSTEM ATP-BINDING PROTEIN HI_0361-RELATED"/>
    <property type="match status" value="1"/>
</dbReference>
<keyword evidence="4" id="KW-0067">ATP-binding</keyword>
<gene>
    <name evidence="6" type="primary">troB</name>
    <name evidence="6" type="ORF">HMPREF9004_1968</name>
</gene>
<dbReference type="PATRIC" id="fig|888050.3.peg.1885"/>
<dbReference type="Pfam" id="PF00005">
    <property type="entry name" value="ABC_tran"/>
    <property type="match status" value="1"/>
</dbReference>
<organism evidence="6 7">
    <name type="scientific">Schaalia cardiffensis F0333</name>
    <dbReference type="NCBI Taxonomy" id="888050"/>
    <lineage>
        <taxon>Bacteria</taxon>
        <taxon>Bacillati</taxon>
        <taxon>Actinomycetota</taxon>
        <taxon>Actinomycetes</taxon>
        <taxon>Actinomycetales</taxon>
        <taxon>Actinomycetaceae</taxon>
        <taxon>Schaalia</taxon>
    </lineage>
</organism>
<dbReference type="CDD" id="cd03235">
    <property type="entry name" value="ABC_Metallic_Cations"/>
    <property type="match status" value="1"/>
</dbReference>
<dbReference type="InterPro" id="IPR003439">
    <property type="entry name" value="ABC_transporter-like_ATP-bd"/>
</dbReference>
<evidence type="ECO:0000256" key="1">
    <source>
        <dbReference type="ARBA" id="ARBA00005417"/>
    </source>
</evidence>
<dbReference type="EMBL" id="AQHZ01000030">
    <property type="protein sequence ID" value="ENO17303.1"/>
    <property type="molecule type" value="Genomic_DNA"/>
</dbReference>
<dbReference type="InterPro" id="IPR050153">
    <property type="entry name" value="Metal_Ion_Import_ABC"/>
</dbReference>
<proteinExistence type="inferred from homology"/>
<dbReference type="Gene3D" id="3.40.50.300">
    <property type="entry name" value="P-loop containing nucleotide triphosphate hydrolases"/>
    <property type="match status" value="1"/>
</dbReference>
<sequence>MSPSEDNGLKAGLPRLVFDHLAVGYGGHPVLVDVSGVLEAGQALALVGPNGSGKTTLLKALTGAVEILGGEVHKPQGAIGYVPQNADLDLSFPVTVEHVVMMGLYKEIGWGRFPRARHRARVEATLERVGLAELARRRFGDLSGGQRQRALLARALVAEPALILLDEPFNGLDQPNRDALIDIIKDAKAKGVMIVASTHDLSLADSVCDQALLVAGRQIGFGAVDSVLSAHNLALAYGGGADAVRSRLSVSPLPETIEAAG</sequence>
<name>N6X818_9ACTO</name>
<keyword evidence="6" id="KW-0378">Hydrolase</keyword>
<dbReference type="PROSITE" id="PS00211">
    <property type="entry name" value="ABC_TRANSPORTER_1"/>
    <property type="match status" value="1"/>
</dbReference>
<evidence type="ECO:0000256" key="3">
    <source>
        <dbReference type="ARBA" id="ARBA00022741"/>
    </source>
</evidence>
<dbReference type="Proteomes" id="UP000013015">
    <property type="component" value="Unassembled WGS sequence"/>
</dbReference>
<keyword evidence="7" id="KW-1185">Reference proteome</keyword>
<dbReference type="InterPro" id="IPR017871">
    <property type="entry name" value="ABC_transporter-like_CS"/>
</dbReference>
<dbReference type="SMART" id="SM00382">
    <property type="entry name" value="AAA"/>
    <property type="match status" value="1"/>
</dbReference>
<protein>
    <submittedName>
        <fullName evidence="6">Manganese/zinc/iron ABC superfamily ATP binding cassette transporter, ABC protein</fullName>
        <ecNumber evidence="6">3.6.3.25</ecNumber>
    </submittedName>
</protein>
<evidence type="ECO:0000313" key="7">
    <source>
        <dbReference type="Proteomes" id="UP000013015"/>
    </source>
</evidence>